<comment type="caution">
    <text evidence="3">The sequence shown here is derived from an EMBL/GenBank/DDBJ whole genome shotgun (WGS) entry which is preliminary data.</text>
</comment>
<evidence type="ECO:0000259" key="2">
    <source>
        <dbReference type="Pfam" id="PF23428"/>
    </source>
</evidence>
<dbReference type="GeneID" id="73043578"/>
<evidence type="ECO:0000256" key="1">
    <source>
        <dbReference type="SAM" id="MobiDB-lite"/>
    </source>
</evidence>
<sequence>MNVPGIVQSRLDGEQVAAKVSLGGEDGLYVTRTRTLIYRADGLLSDESVEEYPHEAERIEISEGRRKSSVELDYGIDGEEKFKVPSNRLYEALHPVLAGVLNAADVTGPDETVKQTYQFSELTLVITSERVVKHVGAAVWDQDYEEFHFDDVTALDVEKGSVSSQIIIESAGRPQRIKTPSDQTREVRERIERALLEHHDKGSYEEFAREHADPDDHAEAEGEGEQSAETESASDGDADPLAGGGVAPIDANPPELDDDGAIIENEESVATAERDDEDAVSAAEASDAAAKAAAASANASEPAAGADAGSTDTQTDDSASAADGPTHSVDTDDVALTDDPADANGTATATTTGDTTENGESDGEADRDATVGSDDVSDSEGFADSGFEPASSETERDTTEEQLAALTEAVQRQNELLAEQQRTLETLIEELSRGR</sequence>
<protein>
    <submittedName>
        <fullName evidence="3">MSCRAMM family adhesin SdrC</fullName>
    </submittedName>
</protein>
<dbReference type="AlphaFoldDB" id="A0ABD5Q558"/>
<evidence type="ECO:0000313" key="3">
    <source>
        <dbReference type="EMBL" id="MFC4825700.1"/>
    </source>
</evidence>
<evidence type="ECO:0000313" key="4">
    <source>
        <dbReference type="Proteomes" id="UP001595945"/>
    </source>
</evidence>
<dbReference type="Pfam" id="PF23428">
    <property type="entry name" value="DUF7115"/>
    <property type="match status" value="1"/>
</dbReference>
<feature type="domain" description="DUF7115" evidence="2">
    <location>
        <begin position="1"/>
        <end position="107"/>
    </location>
</feature>
<dbReference type="Proteomes" id="UP001595945">
    <property type="component" value="Unassembled WGS sequence"/>
</dbReference>
<dbReference type="RefSeq" id="WP_254268658.1">
    <property type="nucleotide sequence ID" value="NZ_CP100400.1"/>
</dbReference>
<organism evidence="3 4">
    <name type="scientific">Halorussus aquaticus</name>
    <dbReference type="NCBI Taxonomy" id="2953748"/>
    <lineage>
        <taxon>Archaea</taxon>
        <taxon>Methanobacteriati</taxon>
        <taxon>Methanobacteriota</taxon>
        <taxon>Stenosarchaea group</taxon>
        <taxon>Halobacteria</taxon>
        <taxon>Halobacteriales</taxon>
        <taxon>Haladaptataceae</taxon>
        <taxon>Halorussus</taxon>
    </lineage>
</organism>
<feature type="region of interest" description="Disordered" evidence="1">
    <location>
        <begin position="195"/>
        <end position="401"/>
    </location>
</feature>
<feature type="compositionally biased region" description="Low complexity" evidence="1">
    <location>
        <begin position="342"/>
        <end position="356"/>
    </location>
</feature>
<gene>
    <name evidence="3" type="ORF">ACFO9K_15690</name>
</gene>
<dbReference type="InterPro" id="IPR055539">
    <property type="entry name" value="DUF7115"/>
</dbReference>
<feature type="compositionally biased region" description="Low complexity" evidence="1">
    <location>
        <begin position="280"/>
        <end position="324"/>
    </location>
</feature>
<reference evidence="3 4" key="1">
    <citation type="journal article" date="2019" name="Int. J. Syst. Evol. Microbiol.">
        <title>The Global Catalogue of Microorganisms (GCM) 10K type strain sequencing project: providing services to taxonomists for standard genome sequencing and annotation.</title>
        <authorList>
            <consortium name="The Broad Institute Genomics Platform"/>
            <consortium name="The Broad Institute Genome Sequencing Center for Infectious Disease"/>
            <person name="Wu L."/>
            <person name="Ma J."/>
        </authorList>
    </citation>
    <scope>NUCLEOTIDE SEQUENCE [LARGE SCALE GENOMIC DNA]</scope>
    <source>
        <strain evidence="3 4">XZYJ18</strain>
    </source>
</reference>
<name>A0ABD5Q558_9EURY</name>
<accession>A0ABD5Q558</accession>
<dbReference type="EMBL" id="JBHSHT010000002">
    <property type="protein sequence ID" value="MFC4825700.1"/>
    <property type="molecule type" value="Genomic_DNA"/>
</dbReference>
<feature type="compositionally biased region" description="Acidic residues" evidence="1">
    <location>
        <begin position="331"/>
        <end position="341"/>
    </location>
</feature>
<feature type="compositionally biased region" description="Acidic residues" evidence="1">
    <location>
        <begin position="221"/>
        <end position="238"/>
    </location>
</feature>
<keyword evidence="4" id="KW-1185">Reference proteome</keyword>
<proteinExistence type="predicted"/>
<feature type="compositionally biased region" description="Basic and acidic residues" evidence="1">
    <location>
        <begin position="195"/>
        <end position="220"/>
    </location>
</feature>
<feature type="compositionally biased region" description="Acidic residues" evidence="1">
    <location>
        <begin position="255"/>
        <end position="267"/>
    </location>
</feature>